<protein>
    <submittedName>
        <fullName evidence="1">Uncharacterized protein</fullName>
    </submittedName>
</protein>
<dbReference type="EMBL" id="CP053923">
    <property type="protein sequence ID" value="QNT71177.1"/>
    <property type="molecule type" value="Genomic_DNA"/>
</dbReference>
<gene>
    <name evidence="1" type="ORF">HQ394_06910</name>
</gene>
<dbReference type="Proteomes" id="UP000516369">
    <property type="component" value="Chromosome"/>
</dbReference>
<dbReference type="AlphaFoldDB" id="A0A7H1N641"/>
<dbReference type="KEGG" id="dvn:HQ394_06910"/>
<proteinExistence type="predicted"/>
<dbReference type="RefSeq" id="WP_190263166.1">
    <property type="nucleotide sequence ID" value="NZ_CP053923.1"/>
</dbReference>
<evidence type="ECO:0000313" key="1">
    <source>
        <dbReference type="EMBL" id="QNT71177.1"/>
    </source>
</evidence>
<evidence type="ECO:0000313" key="2">
    <source>
        <dbReference type="Proteomes" id="UP000516369"/>
    </source>
</evidence>
<name>A0A7H1N641_9PROT</name>
<accession>A0A7H1N641</accession>
<reference evidence="1 2" key="1">
    <citation type="submission" date="2020-05" db="EMBL/GenBank/DDBJ databases">
        <title>Complete closed genome sequence of Defluviicoccus vanus.</title>
        <authorList>
            <person name="Bessarab I."/>
            <person name="Arumugam K."/>
            <person name="Maszenan A.M."/>
            <person name="Seviour R.J."/>
            <person name="Williams R.B."/>
        </authorList>
    </citation>
    <scope>NUCLEOTIDE SEQUENCE [LARGE SCALE GENOMIC DNA]</scope>
    <source>
        <strain evidence="1 2">Ben 114</strain>
    </source>
</reference>
<sequence length="66" mass="7280">MNQVTSSPPSDLRRLPGLFRRWELAQIIEAGRDYRIEDAGEAGDGTVLFAIYRSVPTTDAVANVES</sequence>
<organism evidence="1 2">
    <name type="scientific">Defluviicoccus vanus</name>
    <dbReference type="NCBI Taxonomy" id="111831"/>
    <lineage>
        <taxon>Bacteria</taxon>
        <taxon>Pseudomonadati</taxon>
        <taxon>Pseudomonadota</taxon>
        <taxon>Alphaproteobacteria</taxon>
        <taxon>Rhodospirillales</taxon>
        <taxon>Rhodospirillaceae</taxon>
        <taxon>Defluviicoccus</taxon>
    </lineage>
</organism>
<keyword evidence="2" id="KW-1185">Reference proteome</keyword>